<dbReference type="Proteomes" id="UP000594480">
    <property type="component" value="Chromosome"/>
</dbReference>
<dbReference type="KEGG" id="msf:IT882_13035"/>
<dbReference type="AlphaFoldDB" id="A0A7S8RH06"/>
<dbReference type="RefSeq" id="WP_195692208.1">
    <property type="nucleotide sequence ID" value="NZ_CP064760.1"/>
</dbReference>
<dbReference type="EMBL" id="CP064760">
    <property type="protein sequence ID" value="QPE04117.1"/>
    <property type="molecule type" value="Genomic_DNA"/>
</dbReference>
<sequence length="135" mass="15123">MGSYSPLYLNQNPNVRTTYGTQRWFTAGQLHARFEDITLDYSDMAGGRIEHQFEWVEMFVGLYARSGASAGQVKAAGIVRKYWGVDTGYVGCGMIPYAGNYSFTTDVSRWRIAGSTLSDVTGYSPWMTAKFHVTF</sequence>
<reference evidence="1 2" key="1">
    <citation type="submission" date="2020-11" db="EMBL/GenBank/DDBJ databases">
        <title>Amino acid is mineralized and recycled by bacteria in oceanic microbiome.</title>
        <authorList>
            <person name="Zheng L.Y."/>
        </authorList>
    </citation>
    <scope>NUCLEOTIDE SEQUENCE [LARGE SCALE GENOMIC DNA]</scope>
    <source>
        <strain evidence="1 2">A32-1</strain>
    </source>
</reference>
<accession>A0A7S8RH06</accession>
<organism evidence="1 2">
    <name type="scientific">Microbacterium schleiferi</name>
    <dbReference type="NCBI Taxonomy" id="69362"/>
    <lineage>
        <taxon>Bacteria</taxon>
        <taxon>Bacillati</taxon>
        <taxon>Actinomycetota</taxon>
        <taxon>Actinomycetes</taxon>
        <taxon>Micrococcales</taxon>
        <taxon>Microbacteriaceae</taxon>
        <taxon>Microbacterium</taxon>
    </lineage>
</organism>
<evidence type="ECO:0000313" key="1">
    <source>
        <dbReference type="EMBL" id="QPE04117.1"/>
    </source>
</evidence>
<keyword evidence="2" id="KW-1185">Reference proteome</keyword>
<gene>
    <name evidence="1" type="ORF">IT882_13035</name>
</gene>
<name>A0A7S8RH06_9MICO</name>
<protein>
    <submittedName>
        <fullName evidence="1">Uncharacterized protein</fullName>
    </submittedName>
</protein>
<proteinExistence type="predicted"/>
<evidence type="ECO:0000313" key="2">
    <source>
        <dbReference type="Proteomes" id="UP000594480"/>
    </source>
</evidence>